<evidence type="ECO:0000313" key="1">
    <source>
        <dbReference type="EMBL" id="SDD84409.1"/>
    </source>
</evidence>
<dbReference type="EMBL" id="FNAF01000008">
    <property type="protein sequence ID" value="SDD84409.1"/>
    <property type="molecule type" value="Genomic_DNA"/>
</dbReference>
<dbReference type="AlphaFoldDB" id="A0A1G6Y1Y2"/>
<keyword evidence="2" id="KW-1185">Reference proteome</keyword>
<dbReference type="Gene3D" id="3.40.720.10">
    <property type="entry name" value="Alkaline Phosphatase, subunit A"/>
    <property type="match status" value="3"/>
</dbReference>
<dbReference type="InterPro" id="IPR017850">
    <property type="entry name" value="Alkaline_phosphatase_core_sf"/>
</dbReference>
<proteinExistence type="predicted"/>
<reference evidence="1 2" key="1">
    <citation type="submission" date="2016-10" db="EMBL/GenBank/DDBJ databases">
        <authorList>
            <person name="de Groot N.N."/>
        </authorList>
    </citation>
    <scope>NUCLEOTIDE SEQUENCE [LARGE SCALE GENOMIC DNA]</scope>
    <source>
        <strain evidence="1 2">DSM 20475</strain>
    </source>
</reference>
<protein>
    <submittedName>
        <fullName evidence="1">Type I phosphodiesterase / nucleotide pyrophosphatase</fullName>
    </submittedName>
</protein>
<organism evidence="1 2">
    <name type="scientific">Peptococcus niger</name>
    <dbReference type="NCBI Taxonomy" id="2741"/>
    <lineage>
        <taxon>Bacteria</taxon>
        <taxon>Bacillati</taxon>
        <taxon>Bacillota</taxon>
        <taxon>Clostridia</taxon>
        <taxon>Eubacteriales</taxon>
        <taxon>Peptococcaceae</taxon>
        <taxon>Peptococcus</taxon>
    </lineage>
</organism>
<sequence length="681" mass="75708">MLRTKGLSKKVFVIGLDAMDPKLTRKYVDMGLMPNVKKIIDHGSAREDLVLLGSMPTVTPPQWTTLATGVPPEVHEITAFFSQGKDLDLVNLNFDSGLCKAEQLWNVTAEAGFKTLVWHWPGSAWPPSSDSPNLHVVDGTSPGSVNMSTAQFEEEMLVIADPKNQHTGFKPHATSTAEVPCVVTGLDEEPQDSGESGHISDLYGNSADGFPTYIVDPLVDGQGGYIDIPVNASLSTLKDVDQSKWTNAPETAKEFTILLSGGLIRRPALVLQNDDGKYDKIAIYKNKKSDEPLIEAALGEYVRDYVDEGIKNDKRILCNRDFRVLEIKENGSYVKIWMSAGMQIDMDMMWSPQSLHKEILDNIGFPPPTSTLGGSAELISKCMHACWEHTLDWQSGALNYLIENHDYDVIFSHFHSPDLQKHMFIRDMVHGRPDKNMSPEVYPGFMEDVYTQIDRYVAKFVHLLDEGWTLIITSDHAQVCPTHGIRGLGDSGANIQLMEELGYTTLKKDSNGNKLREMDWDKTLAVANREMHIYLNLKGRTDHGIVDPEDQYELEEKIISDLYSHRDPVTGKRIIAFAFRRKDAHMLGLGIPYPQGGDIIYCMAEGYEHDHCDSMATSTGECDTSAGPIFIAAGAGIKEGFVTSRTIHQVDVAPTIATLLGVRMPRECEGAPVYQILTEEF</sequence>
<dbReference type="PANTHER" id="PTHR10151">
    <property type="entry name" value="ECTONUCLEOTIDE PYROPHOSPHATASE/PHOSPHODIESTERASE"/>
    <property type="match status" value="1"/>
</dbReference>
<dbReference type="PANTHER" id="PTHR10151:SF120">
    <property type="entry name" value="BIS(5'-ADENOSYL)-TRIPHOSPHATASE"/>
    <property type="match status" value="1"/>
</dbReference>
<dbReference type="Pfam" id="PF01663">
    <property type="entry name" value="Phosphodiest"/>
    <property type="match status" value="2"/>
</dbReference>
<dbReference type="InterPro" id="IPR002591">
    <property type="entry name" value="Phosphodiest/P_Trfase"/>
</dbReference>
<dbReference type="RefSeq" id="WP_091792013.1">
    <property type="nucleotide sequence ID" value="NZ_FNAF01000008.1"/>
</dbReference>
<gene>
    <name evidence="1" type="ORF">SAMN04489866_10857</name>
</gene>
<dbReference type="STRING" id="2741.SAMN04489866_10857"/>
<dbReference type="OrthoDB" id="9779418at2"/>
<dbReference type="SUPFAM" id="SSF53649">
    <property type="entry name" value="Alkaline phosphatase-like"/>
    <property type="match status" value="1"/>
</dbReference>
<dbReference type="Proteomes" id="UP000198995">
    <property type="component" value="Unassembled WGS sequence"/>
</dbReference>
<dbReference type="GO" id="GO:0016787">
    <property type="term" value="F:hydrolase activity"/>
    <property type="evidence" value="ECO:0007669"/>
    <property type="project" value="UniProtKB-ARBA"/>
</dbReference>
<accession>A0A1G6Y1Y2</accession>
<evidence type="ECO:0000313" key="2">
    <source>
        <dbReference type="Proteomes" id="UP000198995"/>
    </source>
</evidence>
<name>A0A1G6Y1Y2_PEPNI</name>